<gene>
    <name evidence="2" type="ORF">ACFSC3_13235</name>
</gene>
<dbReference type="Proteomes" id="UP001597283">
    <property type="component" value="Unassembled WGS sequence"/>
</dbReference>
<evidence type="ECO:0000313" key="2">
    <source>
        <dbReference type="EMBL" id="MFD1788531.1"/>
    </source>
</evidence>
<keyword evidence="3" id="KW-1185">Reference proteome</keyword>
<protein>
    <recommendedName>
        <fullName evidence="4">Excinuclease ABC subunit A</fullName>
    </recommendedName>
</protein>
<organism evidence="2 3">
    <name type="scientific">Sphingomonas floccifaciens</name>
    <dbReference type="NCBI Taxonomy" id="1844115"/>
    <lineage>
        <taxon>Bacteria</taxon>
        <taxon>Pseudomonadati</taxon>
        <taxon>Pseudomonadota</taxon>
        <taxon>Alphaproteobacteria</taxon>
        <taxon>Sphingomonadales</taxon>
        <taxon>Sphingomonadaceae</taxon>
        <taxon>Sphingomonas</taxon>
    </lineage>
</organism>
<sequence>MKKRVSQYIIGRDCPICDGKRLKREALMVKFAGLDIAEFGDLTVLKLKDLMMPVAHGAYGTVSAPSGACSGKSGSRCSGRTTGCGGRLCAQERARRTPNLFDEKRIAAQRLA</sequence>
<evidence type="ECO:0008006" key="4">
    <source>
        <dbReference type="Google" id="ProtNLM"/>
    </source>
</evidence>
<feature type="region of interest" description="Disordered" evidence="1">
    <location>
        <begin position="65"/>
        <end position="84"/>
    </location>
</feature>
<name>A0ABW4NEQ1_9SPHN</name>
<dbReference type="EMBL" id="JBHUFC010000003">
    <property type="protein sequence ID" value="MFD1788531.1"/>
    <property type="molecule type" value="Genomic_DNA"/>
</dbReference>
<dbReference type="Gene3D" id="1.20.1580.10">
    <property type="entry name" value="ABC transporter ATPase like domain"/>
    <property type="match status" value="1"/>
</dbReference>
<feature type="compositionally biased region" description="Low complexity" evidence="1">
    <location>
        <begin position="66"/>
        <end position="81"/>
    </location>
</feature>
<comment type="caution">
    <text evidence="2">The sequence shown here is derived from an EMBL/GenBank/DDBJ whole genome shotgun (WGS) entry which is preliminary data.</text>
</comment>
<accession>A0ABW4NEQ1</accession>
<dbReference type="RefSeq" id="WP_380940870.1">
    <property type="nucleotide sequence ID" value="NZ_JBHUFC010000003.1"/>
</dbReference>
<evidence type="ECO:0000313" key="3">
    <source>
        <dbReference type="Proteomes" id="UP001597283"/>
    </source>
</evidence>
<proteinExistence type="predicted"/>
<evidence type="ECO:0000256" key="1">
    <source>
        <dbReference type="SAM" id="MobiDB-lite"/>
    </source>
</evidence>
<reference evidence="3" key="1">
    <citation type="journal article" date="2019" name="Int. J. Syst. Evol. Microbiol.">
        <title>The Global Catalogue of Microorganisms (GCM) 10K type strain sequencing project: providing services to taxonomists for standard genome sequencing and annotation.</title>
        <authorList>
            <consortium name="The Broad Institute Genomics Platform"/>
            <consortium name="The Broad Institute Genome Sequencing Center for Infectious Disease"/>
            <person name="Wu L."/>
            <person name="Ma J."/>
        </authorList>
    </citation>
    <scope>NUCLEOTIDE SEQUENCE [LARGE SCALE GENOMIC DNA]</scope>
    <source>
        <strain evidence="3">Q85</strain>
    </source>
</reference>